<dbReference type="PANTHER" id="PTHR48073">
    <property type="entry name" value="O-SUCCINYLBENZOATE SYNTHASE-RELATED"/>
    <property type="match status" value="1"/>
</dbReference>
<evidence type="ECO:0000313" key="3">
    <source>
        <dbReference type="EMBL" id="CAB4556144.1"/>
    </source>
</evidence>
<dbReference type="SFLD" id="SFLDG00180">
    <property type="entry name" value="muconate_cycloisomerase"/>
    <property type="match status" value="1"/>
</dbReference>
<name>A0A6J6CYI6_9ZZZZ</name>
<dbReference type="InterPro" id="IPR029065">
    <property type="entry name" value="Enolase_C-like"/>
</dbReference>
<dbReference type="EMBL" id="CAEZSV010000136">
    <property type="protein sequence ID" value="CAB4556144.1"/>
    <property type="molecule type" value="Genomic_DNA"/>
</dbReference>
<dbReference type="Pfam" id="PF13378">
    <property type="entry name" value="MR_MLE_C"/>
    <property type="match status" value="1"/>
</dbReference>
<reference evidence="3" key="1">
    <citation type="submission" date="2020-05" db="EMBL/GenBank/DDBJ databases">
        <authorList>
            <person name="Chiriac C."/>
            <person name="Salcher M."/>
            <person name="Ghai R."/>
            <person name="Kavagutti S V."/>
        </authorList>
    </citation>
    <scope>NUCLEOTIDE SEQUENCE</scope>
</reference>
<dbReference type="AlphaFoldDB" id="A0A6J6CYI6"/>
<dbReference type="GO" id="GO:0046872">
    <property type="term" value="F:metal ion binding"/>
    <property type="evidence" value="ECO:0007669"/>
    <property type="project" value="UniProtKB-KW"/>
</dbReference>
<dbReference type="SFLD" id="SFLDS00001">
    <property type="entry name" value="Enolase"/>
    <property type="match status" value="1"/>
</dbReference>
<dbReference type="PANTHER" id="PTHR48073:SF2">
    <property type="entry name" value="O-SUCCINYLBENZOATE SYNTHASE"/>
    <property type="match status" value="1"/>
</dbReference>
<gene>
    <name evidence="3" type="ORF">UFOPK1506_00767</name>
</gene>
<accession>A0A6J6CYI6</accession>
<sequence>MQLNELLSRVEVIGIPTRTNFRGVRIREIALIKGERRWGEFSPFADYSTERDALWLQAALEGAIQNFPKPLRNRVLVNATLPEVAVERVGEVLSWFPGSSTVKVKVGTANDEERIAEVFKIIPDARLRLDANGLFSIHQAQEFLLSLYNKYGHQIEYVEQPCASLAENGALSLPFPIAIDENLRLGDEINEINKVADVVIVKVAPLGGIKRALNVIAQLDKPVVISSALESSAGLSAGVALAAHLAEDVICGLGTAALLDGDITKNSLLPLNGAVTVEEIDVDLESVARYRLPQERIDWWHNRITNAYKSIESENEREELI</sequence>
<keyword evidence="1" id="KW-0479">Metal-binding</keyword>
<feature type="domain" description="Mandelate racemase/muconate lactonizing enzyme C-terminal" evidence="2">
    <location>
        <begin position="82"/>
        <end position="178"/>
    </location>
</feature>
<dbReference type="InterPro" id="IPR013342">
    <property type="entry name" value="Mandelate_racemase_C"/>
</dbReference>
<organism evidence="3">
    <name type="scientific">freshwater metagenome</name>
    <dbReference type="NCBI Taxonomy" id="449393"/>
    <lineage>
        <taxon>unclassified sequences</taxon>
        <taxon>metagenomes</taxon>
        <taxon>ecological metagenomes</taxon>
    </lineage>
</organism>
<dbReference type="SFLD" id="SFLDF00009">
    <property type="entry name" value="o-succinylbenzoate_synthase"/>
    <property type="match status" value="1"/>
</dbReference>
<evidence type="ECO:0000259" key="2">
    <source>
        <dbReference type="SMART" id="SM00922"/>
    </source>
</evidence>
<dbReference type="Pfam" id="PF18374">
    <property type="entry name" value="Enolase_like_N"/>
    <property type="match status" value="1"/>
</dbReference>
<dbReference type="Gene3D" id="3.20.20.120">
    <property type="entry name" value="Enolase-like C-terminal domain"/>
    <property type="match status" value="1"/>
</dbReference>
<evidence type="ECO:0000256" key="1">
    <source>
        <dbReference type="ARBA" id="ARBA00022723"/>
    </source>
</evidence>
<dbReference type="CDD" id="cd03320">
    <property type="entry name" value="OSBS"/>
    <property type="match status" value="1"/>
</dbReference>
<protein>
    <submittedName>
        <fullName evidence="3">Unannotated protein</fullName>
    </submittedName>
</protein>
<dbReference type="InterPro" id="IPR036849">
    <property type="entry name" value="Enolase-like_C_sf"/>
</dbReference>
<dbReference type="SUPFAM" id="SSF51604">
    <property type="entry name" value="Enolase C-terminal domain-like"/>
    <property type="match status" value="1"/>
</dbReference>
<proteinExistence type="predicted"/>
<dbReference type="NCBIfam" id="NF002782">
    <property type="entry name" value="PRK02901.1"/>
    <property type="match status" value="1"/>
</dbReference>
<dbReference type="SMART" id="SM00922">
    <property type="entry name" value="MR_MLE"/>
    <property type="match status" value="1"/>
</dbReference>